<evidence type="ECO:0000256" key="3">
    <source>
        <dbReference type="ARBA" id="ARBA00023004"/>
    </source>
</evidence>
<dbReference type="Pfam" id="PF00149">
    <property type="entry name" value="Metallophos"/>
    <property type="match status" value="1"/>
</dbReference>
<organism evidence="6">
    <name type="scientific">Mesotoga infera</name>
    <dbReference type="NCBI Taxonomy" id="1236046"/>
    <lineage>
        <taxon>Bacteria</taxon>
        <taxon>Thermotogati</taxon>
        <taxon>Thermotogota</taxon>
        <taxon>Thermotogae</taxon>
        <taxon>Kosmotogales</taxon>
        <taxon>Kosmotogaceae</taxon>
        <taxon>Mesotoga</taxon>
    </lineage>
</organism>
<dbReference type="GO" id="GO:0046872">
    <property type="term" value="F:metal ion binding"/>
    <property type="evidence" value="ECO:0007669"/>
    <property type="project" value="UniProtKB-KW"/>
</dbReference>
<dbReference type="Gene3D" id="3.60.21.10">
    <property type="match status" value="1"/>
</dbReference>
<comment type="caution">
    <text evidence="6">The sequence shown here is derived from an EMBL/GenBank/DDBJ whole genome shotgun (WGS) entry which is preliminary data.</text>
</comment>
<keyword evidence="3" id="KW-0408">Iron</keyword>
<proteinExistence type="inferred from homology"/>
<protein>
    <recommendedName>
        <fullName evidence="5">Calcineurin-like phosphoesterase domain-containing protein</fullName>
    </recommendedName>
</protein>
<dbReference type="InterPro" id="IPR050884">
    <property type="entry name" value="CNP_phosphodiesterase-III"/>
</dbReference>
<dbReference type="PANTHER" id="PTHR42988">
    <property type="entry name" value="PHOSPHOHYDROLASE"/>
    <property type="match status" value="1"/>
</dbReference>
<dbReference type="InterPro" id="IPR004843">
    <property type="entry name" value="Calcineurin-like_PHP"/>
</dbReference>
<evidence type="ECO:0000256" key="1">
    <source>
        <dbReference type="ARBA" id="ARBA00022723"/>
    </source>
</evidence>
<feature type="domain" description="Calcineurin-like phosphoesterase" evidence="5">
    <location>
        <begin position="14"/>
        <end position="214"/>
    </location>
</feature>
<gene>
    <name evidence="6" type="ORF">ENN47_07385</name>
</gene>
<dbReference type="Proteomes" id="UP000886198">
    <property type="component" value="Unassembled WGS sequence"/>
</dbReference>
<evidence type="ECO:0000256" key="4">
    <source>
        <dbReference type="ARBA" id="ARBA00025742"/>
    </source>
</evidence>
<dbReference type="EMBL" id="DSBT01000205">
    <property type="protein sequence ID" value="HDP77990.1"/>
    <property type="molecule type" value="Genomic_DNA"/>
</dbReference>
<keyword evidence="1" id="KW-0479">Metal-binding</keyword>
<reference evidence="6" key="1">
    <citation type="journal article" date="2020" name="mSystems">
        <title>Genome- and Community-Level Interaction Insights into Carbon Utilization and Element Cycling Functions of Hydrothermarchaeota in Hydrothermal Sediment.</title>
        <authorList>
            <person name="Zhou Z."/>
            <person name="Liu Y."/>
            <person name="Xu W."/>
            <person name="Pan J."/>
            <person name="Luo Z.H."/>
            <person name="Li M."/>
        </authorList>
    </citation>
    <scope>NUCLEOTIDE SEQUENCE [LARGE SCALE GENOMIC DNA]</scope>
    <source>
        <strain evidence="6">SpSt-1179</strain>
    </source>
</reference>
<evidence type="ECO:0000259" key="5">
    <source>
        <dbReference type="Pfam" id="PF00149"/>
    </source>
</evidence>
<dbReference type="GO" id="GO:0016787">
    <property type="term" value="F:hydrolase activity"/>
    <property type="evidence" value="ECO:0007669"/>
    <property type="project" value="UniProtKB-KW"/>
</dbReference>
<dbReference type="PANTHER" id="PTHR42988:SF2">
    <property type="entry name" value="CYCLIC NUCLEOTIDE PHOSPHODIESTERASE CBUA0032-RELATED"/>
    <property type="match status" value="1"/>
</dbReference>
<evidence type="ECO:0000313" key="6">
    <source>
        <dbReference type="EMBL" id="HDP77990.1"/>
    </source>
</evidence>
<name>A0A7C1CWI9_9BACT</name>
<evidence type="ECO:0000256" key="2">
    <source>
        <dbReference type="ARBA" id="ARBA00022801"/>
    </source>
</evidence>
<keyword evidence="2" id="KW-0378">Hydrolase</keyword>
<accession>A0A7C1CWI9</accession>
<dbReference type="InterPro" id="IPR029052">
    <property type="entry name" value="Metallo-depent_PP-like"/>
</dbReference>
<comment type="similarity">
    <text evidence="4">Belongs to the cyclic nucleotide phosphodiesterase class-III family.</text>
</comment>
<dbReference type="AlphaFoldDB" id="A0A7C1CWI9"/>
<sequence length="278" mass="31585">MEPEKDNVRERLEILLVADVHMGPSNTTRPGEETPDLMERLVKEINTAIKPDIVVELGDRVNNSSHEEDRRNALKFSRIISGLSIPRYLLLGNHDLHNLTKEENKEIFGTEIGRRISYVNGFKLIFLDTEEPVIEGVGGNVSEEQLKWLSVELNNEETPKIVFGHHPVDNQVISENPHFLEFPHLAFVKNRERVRDVMESGKNVIAYVNGHVHWFSFEMGDRMPFISVPSFTEAWPEKKGAPGMFALLSVSANGSVEVTVSSLNPRRTLGKFLWAKKH</sequence>
<dbReference type="SUPFAM" id="SSF56300">
    <property type="entry name" value="Metallo-dependent phosphatases"/>
    <property type="match status" value="1"/>
</dbReference>